<dbReference type="InterPro" id="IPR036397">
    <property type="entry name" value="RNaseH_sf"/>
</dbReference>
<name>A0ABQ8L626_LABRO</name>
<proteinExistence type="predicted"/>
<sequence>MEEWAKIPAAVCVNLVKNYRKRLNSIIISEAVPVVSPSCPVVYCIPAVVSPIPLSQLRFAAAISGSAKPVPGTLDFDQRKSTLRRTARSTEGGLDLTAVRRRNRLKWANAHIQWHLALWRGVLFTDESQFLLYRGDPCWSFAGLYWSFAGLCWSLTSNMTSINQLRTSISQLRTSLNQHQNIPNQHPSIKTYLPAYAVFFTRMADSVYGVVWMSPSPYHSLTVTSHPGLHLPVSIALIASASVTNQRRYKCPGPSPRRSRIVPPAFSDFHSRLSDYSLGLPVIYLSAPVSTLPLALGSIHTFDESRYRILRHPKIQWLSEYRPTMDPASRLFRLRQGNQPIEDYVIDFCELFYLVTFNDVALKDIFRHGLNEPISSYLTGGKIYWSLEQYIDYVLLLSGSSFTVGIADEEPCNPTRPLTLSLQNLKPAHAMSAASKPAHAMPAAPGPAHAMPAAPGPAHVMPAAPGPAHAMSAKPAPALVTSAKPEPALVTSAKPVPAFVTSAPESASVTAALPESAPVTAALPESAAVTAALPESAPISATLPELVHKMAAIPKTVHKMAAPSESPAKMAAMPEPPHAMVILPESRPVMSAIPQASQVMADPLESSQSWTFSANQVTDDLHEPSKVTAVVPESSQVTADLHEPSQVTAGLHEPSQVTADFPESSQVTVDLPVSSKVTVDLPVSSQVMADLPKSSHGRPP</sequence>
<comment type="caution">
    <text evidence="1">The sequence shown here is derived from an EMBL/GenBank/DDBJ whole genome shotgun (WGS) entry which is preliminary data.</text>
</comment>
<dbReference type="Gene3D" id="3.30.420.10">
    <property type="entry name" value="Ribonuclease H-like superfamily/Ribonuclease H"/>
    <property type="match status" value="1"/>
</dbReference>
<reference evidence="1 2" key="1">
    <citation type="submission" date="2022-01" db="EMBL/GenBank/DDBJ databases">
        <title>A high-quality chromosome-level genome assembly of rohu carp, Labeo rohita.</title>
        <authorList>
            <person name="Arick M.A. II"/>
            <person name="Hsu C.-Y."/>
            <person name="Magbanua Z."/>
            <person name="Pechanova O."/>
            <person name="Grover C."/>
            <person name="Miller E."/>
            <person name="Thrash A."/>
            <person name="Ezzel L."/>
            <person name="Alam S."/>
            <person name="Benzie J."/>
            <person name="Hamilton M."/>
            <person name="Karsi A."/>
            <person name="Lawrence M.L."/>
            <person name="Peterson D.G."/>
        </authorList>
    </citation>
    <scope>NUCLEOTIDE SEQUENCE [LARGE SCALE GENOMIC DNA]</scope>
    <source>
        <strain evidence="2">BAU-BD-2019</strain>
        <tissue evidence="1">Blood</tissue>
    </source>
</reference>
<keyword evidence="2" id="KW-1185">Reference proteome</keyword>
<dbReference type="EMBL" id="JACTAM010002138">
    <property type="protein sequence ID" value="KAI2645764.1"/>
    <property type="molecule type" value="Genomic_DNA"/>
</dbReference>
<dbReference type="Proteomes" id="UP000830375">
    <property type="component" value="Unassembled WGS sequence"/>
</dbReference>
<gene>
    <name evidence="1" type="ORF">H4Q32_027879</name>
</gene>
<accession>A0ABQ8L626</accession>
<protein>
    <submittedName>
        <fullName evidence="1">Protein piccolo</fullName>
    </submittedName>
</protein>
<evidence type="ECO:0000313" key="1">
    <source>
        <dbReference type="EMBL" id="KAI2645764.1"/>
    </source>
</evidence>
<organism evidence="1 2">
    <name type="scientific">Labeo rohita</name>
    <name type="common">Indian major carp</name>
    <name type="synonym">Cyprinus rohita</name>
    <dbReference type="NCBI Taxonomy" id="84645"/>
    <lineage>
        <taxon>Eukaryota</taxon>
        <taxon>Metazoa</taxon>
        <taxon>Chordata</taxon>
        <taxon>Craniata</taxon>
        <taxon>Vertebrata</taxon>
        <taxon>Euteleostomi</taxon>
        <taxon>Actinopterygii</taxon>
        <taxon>Neopterygii</taxon>
        <taxon>Teleostei</taxon>
        <taxon>Ostariophysi</taxon>
        <taxon>Cypriniformes</taxon>
        <taxon>Cyprinidae</taxon>
        <taxon>Labeoninae</taxon>
        <taxon>Labeonini</taxon>
        <taxon>Labeo</taxon>
    </lineage>
</organism>
<evidence type="ECO:0000313" key="2">
    <source>
        <dbReference type="Proteomes" id="UP000830375"/>
    </source>
</evidence>